<sequence length="471" mass="52713">MVSKTLLRFILRTFVGMQDQPLIAFAGPPAHRLCWYSCPPTRCTPPTNMWSLSQQDPTTIFSLSPHYPVNHAPFIGPLLSGEGGQWRRTASATQGRAMGQEGRCGWRELEGDVHTVCDGTEAPAAPSTSRRVCACLGGPALDTARGRAAGGGRRERESISPSTRRRFAPPAARRLIPRSCPITSRELQMIMTRLLSKVGEVADEVHGSRAVELSTAAFIWFFGARHRKERHRGSVDLPTSPSPLSDEFNGSEFDGEHTSELGQGDQRYANTPYQLPSSSVHSVGVHAEAFPPTVSAPQSPRPSTFPVAATPPITYKYLGIDCPDFRNKAEQEAWERQPKHGEAVMFIGFTSTGKVRRVLTRPDAPLAPGHIVHCYGELQGNWRVTAHYFVHKQQVYNVWRDDERCRTTHVEVLRSQVKLEMRWEDKASVTMWGLVKGRSFRPAVFRNAQKKIETDEERSFYEGLLIQRYHV</sequence>
<protein>
    <submittedName>
        <fullName evidence="2">Uncharacterized protein</fullName>
    </submittedName>
</protein>
<accession>A0AAD7IJU2</accession>
<dbReference type="EMBL" id="JARJLG010000106">
    <property type="protein sequence ID" value="KAJ7744780.1"/>
    <property type="molecule type" value="Genomic_DNA"/>
</dbReference>
<proteinExistence type="predicted"/>
<gene>
    <name evidence="2" type="ORF">DFH07DRAFT_963624</name>
</gene>
<feature type="region of interest" description="Disordered" evidence="1">
    <location>
        <begin position="230"/>
        <end position="266"/>
    </location>
</feature>
<evidence type="ECO:0000313" key="2">
    <source>
        <dbReference type="EMBL" id="KAJ7744780.1"/>
    </source>
</evidence>
<evidence type="ECO:0000256" key="1">
    <source>
        <dbReference type="SAM" id="MobiDB-lite"/>
    </source>
</evidence>
<dbReference type="Proteomes" id="UP001215280">
    <property type="component" value="Unassembled WGS sequence"/>
</dbReference>
<organism evidence="2 3">
    <name type="scientific">Mycena maculata</name>
    <dbReference type="NCBI Taxonomy" id="230809"/>
    <lineage>
        <taxon>Eukaryota</taxon>
        <taxon>Fungi</taxon>
        <taxon>Dikarya</taxon>
        <taxon>Basidiomycota</taxon>
        <taxon>Agaricomycotina</taxon>
        <taxon>Agaricomycetes</taxon>
        <taxon>Agaricomycetidae</taxon>
        <taxon>Agaricales</taxon>
        <taxon>Marasmiineae</taxon>
        <taxon>Mycenaceae</taxon>
        <taxon>Mycena</taxon>
    </lineage>
</organism>
<dbReference type="AlphaFoldDB" id="A0AAD7IJU2"/>
<keyword evidence="3" id="KW-1185">Reference proteome</keyword>
<comment type="caution">
    <text evidence="2">The sequence shown here is derived from an EMBL/GenBank/DDBJ whole genome shotgun (WGS) entry which is preliminary data.</text>
</comment>
<name>A0AAD7IJU2_9AGAR</name>
<reference evidence="2" key="1">
    <citation type="submission" date="2023-03" db="EMBL/GenBank/DDBJ databases">
        <title>Massive genome expansion in bonnet fungi (Mycena s.s.) driven by repeated elements and novel gene families across ecological guilds.</title>
        <authorList>
            <consortium name="Lawrence Berkeley National Laboratory"/>
            <person name="Harder C.B."/>
            <person name="Miyauchi S."/>
            <person name="Viragh M."/>
            <person name="Kuo A."/>
            <person name="Thoen E."/>
            <person name="Andreopoulos B."/>
            <person name="Lu D."/>
            <person name="Skrede I."/>
            <person name="Drula E."/>
            <person name="Henrissat B."/>
            <person name="Morin E."/>
            <person name="Kohler A."/>
            <person name="Barry K."/>
            <person name="LaButti K."/>
            <person name="Morin E."/>
            <person name="Salamov A."/>
            <person name="Lipzen A."/>
            <person name="Mereny Z."/>
            <person name="Hegedus B."/>
            <person name="Baldrian P."/>
            <person name="Stursova M."/>
            <person name="Weitz H."/>
            <person name="Taylor A."/>
            <person name="Grigoriev I.V."/>
            <person name="Nagy L.G."/>
            <person name="Martin F."/>
            <person name="Kauserud H."/>
        </authorList>
    </citation>
    <scope>NUCLEOTIDE SEQUENCE</scope>
    <source>
        <strain evidence="2">CBHHK188m</strain>
    </source>
</reference>
<feature type="region of interest" description="Disordered" evidence="1">
    <location>
        <begin position="145"/>
        <end position="166"/>
    </location>
</feature>
<evidence type="ECO:0000313" key="3">
    <source>
        <dbReference type="Proteomes" id="UP001215280"/>
    </source>
</evidence>